<organism evidence="4">
    <name type="scientific">marine metagenome</name>
    <dbReference type="NCBI Taxonomy" id="408172"/>
    <lineage>
        <taxon>unclassified sequences</taxon>
        <taxon>metagenomes</taxon>
        <taxon>ecological metagenomes</taxon>
    </lineage>
</organism>
<dbReference type="AlphaFoldDB" id="A0A382D9L7"/>
<dbReference type="GO" id="GO:0003747">
    <property type="term" value="F:translation release factor activity"/>
    <property type="evidence" value="ECO:0007669"/>
    <property type="project" value="InterPro"/>
</dbReference>
<dbReference type="PROSITE" id="PS00745">
    <property type="entry name" value="RF_PROK_I"/>
    <property type="match status" value="1"/>
</dbReference>
<evidence type="ECO:0000259" key="3">
    <source>
        <dbReference type="PROSITE" id="PS00745"/>
    </source>
</evidence>
<feature type="non-terminal residue" evidence="4">
    <location>
        <position position="1"/>
    </location>
</feature>
<name>A0A382D9L7_9ZZZZ</name>
<protein>
    <recommendedName>
        <fullName evidence="3">Prokaryotic-type class I peptide chain release factors domain-containing protein</fullName>
    </recommendedName>
</protein>
<proteinExistence type="inferred from homology"/>
<evidence type="ECO:0000256" key="1">
    <source>
        <dbReference type="ARBA" id="ARBA00010835"/>
    </source>
</evidence>
<accession>A0A382D9L7</accession>
<dbReference type="InterPro" id="IPR000352">
    <property type="entry name" value="Pep_chain_release_fac_I"/>
</dbReference>
<dbReference type="PANTHER" id="PTHR47814">
    <property type="entry name" value="PEPTIDYL-TRNA HYDROLASE ARFB"/>
    <property type="match status" value="1"/>
</dbReference>
<dbReference type="GO" id="GO:0043022">
    <property type="term" value="F:ribosome binding"/>
    <property type="evidence" value="ECO:0007669"/>
    <property type="project" value="TreeGrafter"/>
</dbReference>
<dbReference type="Pfam" id="PF00472">
    <property type="entry name" value="RF-1"/>
    <property type="match status" value="1"/>
</dbReference>
<dbReference type="EMBL" id="UINC01038150">
    <property type="protein sequence ID" value="SVB34732.1"/>
    <property type="molecule type" value="Genomic_DNA"/>
</dbReference>
<dbReference type="SUPFAM" id="SSF75620">
    <property type="entry name" value="Release factor"/>
    <property type="match status" value="1"/>
</dbReference>
<feature type="region of interest" description="Disordered" evidence="2">
    <location>
        <begin position="77"/>
        <end position="120"/>
    </location>
</feature>
<comment type="similarity">
    <text evidence="1">Belongs to the prokaryotic/mitochondrial release factor family.</text>
</comment>
<evidence type="ECO:0000313" key="4">
    <source>
        <dbReference type="EMBL" id="SVB34732.1"/>
    </source>
</evidence>
<feature type="domain" description="Prokaryotic-type class I peptide chain release factors" evidence="3">
    <location>
        <begin position="2"/>
        <end position="18"/>
    </location>
</feature>
<feature type="compositionally biased region" description="Basic residues" evidence="2">
    <location>
        <begin position="101"/>
        <end position="113"/>
    </location>
</feature>
<dbReference type="InterPro" id="IPR045853">
    <property type="entry name" value="Pep_chain_release_fac_I_sf"/>
</dbReference>
<dbReference type="GO" id="GO:0004045">
    <property type="term" value="F:peptidyl-tRNA hydrolase activity"/>
    <property type="evidence" value="ECO:0007669"/>
    <property type="project" value="TreeGrafter"/>
</dbReference>
<reference evidence="4" key="1">
    <citation type="submission" date="2018-05" db="EMBL/GenBank/DDBJ databases">
        <authorList>
            <person name="Lanie J.A."/>
            <person name="Ng W.-L."/>
            <person name="Kazmierczak K.M."/>
            <person name="Andrzejewski T.M."/>
            <person name="Davidsen T.M."/>
            <person name="Wayne K.J."/>
            <person name="Tettelin H."/>
            <person name="Glass J.I."/>
            <person name="Rusch D."/>
            <person name="Podicherti R."/>
            <person name="Tsui H.-C.T."/>
            <person name="Winkler M.E."/>
        </authorList>
    </citation>
    <scope>NUCLEOTIDE SEQUENCE</scope>
</reference>
<gene>
    <name evidence="4" type="ORF">METZ01_LOCUS187586</name>
</gene>
<dbReference type="GO" id="GO:0072344">
    <property type="term" value="P:rescue of stalled ribosome"/>
    <property type="evidence" value="ECO:0007669"/>
    <property type="project" value="TreeGrafter"/>
</dbReference>
<dbReference type="Gene3D" id="3.30.160.20">
    <property type="match status" value="1"/>
</dbReference>
<dbReference type="NCBIfam" id="NF006718">
    <property type="entry name" value="PRK09256.1"/>
    <property type="match status" value="1"/>
</dbReference>
<evidence type="ECO:0000256" key="2">
    <source>
        <dbReference type="SAM" id="MobiDB-lite"/>
    </source>
</evidence>
<sequence>VRASGPGGQHVNKTSTAVILQYDVTNHNYPDWFMTQLKNECGGLFSKEGLVRLKAQKYRSQARNKADALNRLIQLFNKSSIRPKHRKKTQTPQRAVEKRISNKKKLSEKKKLRQQPNFEE</sequence>
<dbReference type="PANTHER" id="PTHR47814:SF1">
    <property type="entry name" value="PEPTIDYL-TRNA HYDROLASE ARFB"/>
    <property type="match status" value="1"/>
</dbReference>